<evidence type="ECO:0000313" key="1">
    <source>
        <dbReference type="EMBL" id="MPN37192.1"/>
    </source>
</evidence>
<protein>
    <submittedName>
        <fullName evidence="1">Uncharacterized protein</fullName>
    </submittedName>
</protein>
<dbReference type="EMBL" id="VSSQ01091700">
    <property type="protein sequence ID" value="MPN37192.1"/>
    <property type="molecule type" value="Genomic_DNA"/>
</dbReference>
<organism evidence="1">
    <name type="scientific">bioreactor metagenome</name>
    <dbReference type="NCBI Taxonomy" id="1076179"/>
    <lineage>
        <taxon>unclassified sequences</taxon>
        <taxon>metagenomes</taxon>
        <taxon>ecological metagenomes</taxon>
    </lineage>
</organism>
<comment type="caution">
    <text evidence="1">The sequence shown here is derived from an EMBL/GenBank/DDBJ whole genome shotgun (WGS) entry which is preliminary data.</text>
</comment>
<sequence length="72" mass="7765">MGPALFPGCTCQHPNPKKEGLVNDENEQSRKQKACKAASGIVESHIISRNGLNKLLSLLSSNSCRVVAFNLN</sequence>
<dbReference type="AlphaFoldDB" id="A0A645HFN0"/>
<proteinExistence type="predicted"/>
<reference evidence="1" key="1">
    <citation type="submission" date="2019-08" db="EMBL/GenBank/DDBJ databases">
        <authorList>
            <person name="Kucharzyk K."/>
            <person name="Murdoch R.W."/>
            <person name="Higgins S."/>
            <person name="Loffler F."/>
        </authorList>
    </citation>
    <scope>NUCLEOTIDE SEQUENCE</scope>
</reference>
<name>A0A645HFN0_9ZZZZ</name>
<gene>
    <name evidence="1" type="ORF">SDC9_184708</name>
</gene>
<accession>A0A645HFN0</accession>